<evidence type="ECO:0000313" key="5">
    <source>
        <dbReference type="Proteomes" id="UP000011747"/>
    </source>
</evidence>
<dbReference type="InterPro" id="IPR010330">
    <property type="entry name" value="CoiA_nuc"/>
</dbReference>
<accession>G9QK23</accession>
<evidence type="ECO:0000313" key="4">
    <source>
        <dbReference type="EMBL" id="EHL78485.1"/>
    </source>
</evidence>
<comment type="caution">
    <text evidence="4">The sequence shown here is derived from an EMBL/GenBank/DDBJ whole genome shotgun (WGS) entry which is preliminary data.</text>
</comment>
<dbReference type="InterPro" id="IPR057253">
    <property type="entry name" value="CoiA-like_N"/>
</dbReference>
<dbReference type="PIRSF" id="PIRSF007487">
    <property type="entry name" value="Competence-induced_CoiA_bac"/>
    <property type="match status" value="1"/>
</dbReference>
<evidence type="ECO:0000259" key="2">
    <source>
        <dbReference type="Pfam" id="PF25164"/>
    </source>
</evidence>
<sequence length="400" mass="47353">MFTAYDEKGTAVHLLSCRDKEALKRWKKEKRFYCPCCCSPLTLKIGSTKIPHFAHISNQKCPASSERESERHLSSKLLLYEWLRNQRLDVQLEAYVPSIQQRPDLLLNNPPLAIEIQCSPLSVSLFQKRTDFYRKHGLKPLWIYGAQTVSQDRFRLFSFTSFQQMFFQYSAHWGYWFPAFQPETKMFHFYLFLFPFSPVKFFGVQVSLLMDQLAFPFSLSKPSVSRFFTMAQWLEEKRRWISRKIRYSKAFRDPFLKTVYFNGQNPQLLHSCIGLPVKHSIWIRSHPVEWQYYLWSDLLYRVKIGQTVHIKQGLVVLLRRVKKGELVIREFPLIEPITLEKTVFQYFQLLASMDVLLNIGGGKFIVQKQAIDASTVDKQYQEERLLLNKYKEIILNSLQI</sequence>
<dbReference type="EMBL" id="ACWF01000068">
    <property type="protein sequence ID" value="EHL78485.1"/>
    <property type="molecule type" value="Genomic_DNA"/>
</dbReference>
<evidence type="ECO:0000259" key="1">
    <source>
        <dbReference type="Pfam" id="PF06054"/>
    </source>
</evidence>
<feature type="domain" description="Competence protein CoiA-like N-terminal" evidence="2">
    <location>
        <begin position="17"/>
        <end position="64"/>
    </location>
</feature>
<reference evidence="4 5" key="1">
    <citation type="submission" date="2011-09" db="EMBL/GenBank/DDBJ databases">
        <title>The Genome Sequence of Bacillus smithii 7_3_47FAA.</title>
        <authorList>
            <consortium name="The Broad Institute Genome Sequencing Platform"/>
            <person name="Earl A."/>
            <person name="Ward D."/>
            <person name="Feldgarden M."/>
            <person name="Gevers D."/>
            <person name="Daigneault M."/>
            <person name="Strauss J."/>
            <person name="Allen-Vercoe E."/>
            <person name="Young S.K."/>
            <person name="Zeng Q."/>
            <person name="Gargeya S."/>
            <person name="Fitzgerald M."/>
            <person name="Haas B."/>
            <person name="Abouelleil A."/>
            <person name="Alvarado L."/>
            <person name="Arachchi H.M."/>
            <person name="Berlin A."/>
            <person name="Brown A."/>
            <person name="Chapman S.B."/>
            <person name="Chen Z."/>
            <person name="Dunbar C."/>
            <person name="Freedman E."/>
            <person name="Gearin G."/>
            <person name="Goldberg J."/>
            <person name="Griggs A."/>
            <person name="Gujja S."/>
            <person name="Heiman D."/>
            <person name="Howarth C."/>
            <person name="Larson L."/>
            <person name="Lui A."/>
            <person name="MacDonald P.J.P."/>
            <person name="Montmayeur A."/>
            <person name="Murphy C."/>
            <person name="Neiman D."/>
            <person name="Pearson M."/>
            <person name="Priest M."/>
            <person name="Roberts A."/>
            <person name="Saif S."/>
            <person name="Shea T."/>
            <person name="Shenoy N."/>
            <person name="Sisk P."/>
            <person name="Stolte C."/>
            <person name="Sykes S."/>
            <person name="Wortman J."/>
            <person name="Nusbaum C."/>
            <person name="Birren B."/>
        </authorList>
    </citation>
    <scope>NUCLEOTIDE SEQUENCE [LARGE SCALE GENOMIC DNA]</scope>
    <source>
        <strain evidence="4 5">7_3_47FAA</strain>
    </source>
</reference>
<dbReference type="Proteomes" id="UP000011747">
    <property type="component" value="Unassembled WGS sequence"/>
</dbReference>
<dbReference type="PATRIC" id="fig|665952.3.peg.1345"/>
<dbReference type="RefSeq" id="WP_003353657.1">
    <property type="nucleotide sequence ID" value="NZ_JH414748.1"/>
</dbReference>
<evidence type="ECO:0008006" key="6">
    <source>
        <dbReference type="Google" id="ProtNLM"/>
    </source>
</evidence>
<feature type="domain" description="Competence protein CoiA C-terminal" evidence="3">
    <location>
        <begin position="232"/>
        <end position="370"/>
    </location>
</feature>
<dbReference type="Pfam" id="PF06054">
    <property type="entry name" value="CoiA_nuc"/>
    <property type="match status" value="1"/>
</dbReference>
<dbReference type="AlphaFoldDB" id="G9QK23"/>
<feature type="domain" description="Competence protein CoiA nuclease-like" evidence="1">
    <location>
        <begin position="68"/>
        <end position="215"/>
    </location>
</feature>
<evidence type="ECO:0000259" key="3">
    <source>
        <dbReference type="Pfam" id="PF25166"/>
    </source>
</evidence>
<dbReference type="Pfam" id="PF25166">
    <property type="entry name" value="CoiA_C"/>
    <property type="match status" value="1"/>
</dbReference>
<dbReference type="Pfam" id="PF25164">
    <property type="entry name" value="CoiA_N"/>
    <property type="match status" value="1"/>
</dbReference>
<proteinExistence type="predicted"/>
<organism evidence="4 5">
    <name type="scientific">Bacillus smithii 7_3_47FAA</name>
    <dbReference type="NCBI Taxonomy" id="665952"/>
    <lineage>
        <taxon>Bacteria</taxon>
        <taxon>Bacillati</taxon>
        <taxon>Bacillota</taxon>
        <taxon>Bacilli</taxon>
        <taxon>Bacillales</taxon>
        <taxon>Bacillaceae</taxon>
        <taxon>Bacillus</taxon>
    </lineage>
</organism>
<dbReference type="HOGENOM" id="CLU_057999_3_0_9"/>
<protein>
    <recommendedName>
        <fullName evidence="6">Competence protein CoiA</fullName>
    </recommendedName>
</protein>
<dbReference type="InterPro" id="IPR057252">
    <property type="entry name" value="CoiA_C"/>
</dbReference>
<dbReference type="InterPro" id="IPR021176">
    <property type="entry name" value="Competence-induced_CoiA"/>
</dbReference>
<gene>
    <name evidence="4" type="ORF">HMPREF1015_01562</name>
</gene>
<name>G9QK23_9BACI</name>
<keyword evidence="5" id="KW-1185">Reference proteome</keyword>